<dbReference type="CDD" id="cd05930">
    <property type="entry name" value="A_NRPS"/>
    <property type="match status" value="2"/>
</dbReference>
<dbReference type="SUPFAM" id="SSF56601">
    <property type="entry name" value="beta-lactamase/transpeptidase-like"/>
    <property type="match status" value="1"/>
</dbReference>
<dbReference type="PANTHER" id="PTHR45527">
    <property type="entry name" value="NONRIBOSOMAL PEPTIDE SYNTHETASE"/>
    <property type="match status" value="1"/>
</dbReference>
<dbReference type="Gene3D" id="3.30.300.30">
    <property type="match status" value="3"/>
</dbReference>
<evidence type="ECO:0000256" key="1">
    <source>
        <dbReference type="ARBA" id="ARBA00001957"/>
    </source>
</evidence>
<dbReference type="InterPro" id="IPR025110">
    <property type="entry name" value="AMP-bd_C"/>
</dbReference>
<dbReference type="InterPro" id="IPR023213">
    <property type="entry name" value="CAT-like_dom_sf"/>
</dbReference>
<dbReference type="Pfam" id="PF00550">
    <property type="entry name" value="PP-binding"/>
    <property type="match status" value="3"/>
</dbReference>
<dbReference type="Gene3D" id="3.40.710.10">
    <property type="entry name" value="DD-peptidase/beta-lactamase superfamily"/>
    <property type="match status" value="1"/>
</dbReference>
<dbReference type="SUPFAM" id="SSF56801">
    <property type="entry name" value="Acetyl-CoA synthetase-like"/>
    <property type="match status" value="3"/>
</dbReference>
<dbReference type="InterPro" id="IPR009081">
    <property type="entry name" value="PP-bd_ACP"/>
</dbReference>
<keyword evidence="7" id="KW-1185">Reference proteome</keyword>
<evidence type="ECO:0000313" key="7">
    <source>
        <dbReference type="Proteomes" id="UP001230328"/>
    </source>
</evidence>
<dbReference type="InterPro" id="IPR006162">
    <property type="entry name" value="Ppantetheine_attach_site"/>
</dbReference>
<evidence type="ECO:0000256" key="3">
    <source>
        <dbReference type="ARBA" id="ARBA00022553"/>
    </source>
</evidence>
<feature type="domain" description="Carrier" evidence="5">
    <location>
        <begin position="999"/>
        <end position="1073"/>
    </location>
</feature>
<evidence type="ECO:0000313" key="6">
    <source>
        <dbReference type="EMBL" id="MDQ1026939.1"/>
    </source>
</evidence>
<dbReference type="PANTHER" id="PTHR45527:SF14">
    <property type="entry name" value="PLIPASTATIN SYNTHASE SUBUNIT B"/>
    <property type="match status" value="1"/>
</dbReference>
<dbReference type="Proteomes" id="UP001230328">
    <property type="component" value="Unassembled WGS sequence"/>
</dbReference>
<dbReference type="CDD" id="cd17643">
    <property type="entry name" value="A_NRPS_Cytc1-like"/>
    <property type="match status" value="1"/>
</dbReference>
<evidence type="ECO:0000256" key="2">
    <source>
        <dbReference type="ARBA" id="ARBA00022450"/>
    </source>
</evidence>
<dbReference type="Pfam" id="PF00144">
    <property type="entry name" value="Beta-lactamase"/>
    <property type="match status" value="1"/>
</dbReference>
<dbReference type="InterPro" id="IPR020845">
    <property type="entry name" value="AMP-binding_CS"/>
</dbReference>
<dbReference type="Pfam" id="PF00501">
    <property type="entry name" value="AMP-binding"/>
    <property type="match status" value="3"/>
</dbReference>
<dbReference type="InterPro" id="IPR042099">
    <property type="entry name" value="ANL_N_sf"/>
</dbReference>
<dbReference type="InterPro" id="IPR020806">
    <property type="entry name" value="PKS_PP-bd"/>
</dbReference>
<feature type="compositionally biased region" description="Gly residues" evidence="4">
    <location>
        <begin position="3168"/>
        <end position="3177"/>
    </location>
</feature>
<dbReference type="Pfam" id="PF00668">
    <property type="entry name" value="Condensation"/>
    <property type="match status" value="3"/>
</dbReference>
<dbReference type="PROSITE" id="PS50075">
    <property type="entry name" value="CARRIER"/>
    <property type="match status" value="3"/>
</dbReference>
<dbReference type="Gene3D" id="2.30.38.10">
    <property type="entry name" value="Luciferase, Domain 3"/>
    <property type="match status" value="2"/>
</dbReference>
<dbReference type="SUPFAM" id="SSF47336">
    <property type="entry name" value="ACP-like"/>
    <property type="match status" value="3"/>
</dbReference>
<dbReference type="Gene3D" id="3.40.50.1820">
    <property type="entry name" value="alpha/beta hydrolase"/>
    <property type="match status" value="1"/>
</dbReference>
<dbReference type="SMART" id="SM00823">
    <property type="entry name" value="PKS_PP"/>
    <property type="match status" value="3"/>
</dbReference>
<feature type="compositionally biased region" description="Low complexity" evidence="4">
    <location>
        <begin position="3178"/>
        <end position="3198"/>
    </location>
</feature>
<dbReference type="PROSITE" id="PS00012">
    <property type="entry name" value="PHOSPHOPANTETHEINE"/>
    <property type="match status" value="3"/>
</dbReference>
<reference evidence="6 7" key="1">
    <citation type="submission" date="2023-07" db="EMBL/GenBank/DDBJ databases">
        <title>Comparative genomics of wheat-associated soil bacteria to identify genetic determinants of phenazine resistance.</title>
        <authorList>
            <person name="Mouncey N."/>
        </authorList>
    </citation>
    <scope>NUCLEOTIDE SEQUENCE [LARGE SCALE GENOMIC DNA]</scope>
    <source>
        <strain evidence="6 7">V2I4</strain>
    </source>
</reference>
<dbReference type="Gene3D" id="1.10.1200.10">
    <property type="entry name" value="ACP-like"/>
    <property type="match status" value="2"/>
</dbReference>
<sequence>MSTGEMEKRTVSEAEAEALRAELLRRRLAGRSAGAVRRAEIPRADREAPLPLSYGQQQMWFLSRLEPDSPEYLVPLVLRLRGALDTEALGRAWQALLERHEILRTRYALDGDEPVQIVDAPCSAPLDVSEATDDEAARRLVEADLARPFDLGRDRPVRGRLIRLADDEHVLAVVFHHIACDAWSTGVFGQELSELYAGTTPAPLTVQYADYAAWQRAELTGEVIDRHLGYWKGQLADLVPLELPTDRPRPAVRDGAGATVAFRIPDALAARLRGLAARHDSTLFTLFLAAYQSLLARYTGRTDIAVGTVVSGRGRPELQQLIGYGINSLVMRGDLTGDPAFTDLLGRTRATVLDAYDHQDVAFAQVVEALSPERDLSRTPLFQVAFTMHGDRGSAFAFPGVEVTPFQGTGRVAKFDLDLQIRDGADGSLAGHLEYATALFDRATVERFSGHLLRLLDGIATDPGAPVSSYEILGDAERAVLLGASEDPRPVTRRVHEVFEEQVARTPDAVALSFEGADLTYAQLNARANRIAHALIARGVGPEVLVGLCLERGVELIPALLGILKSGAGYLPLDPANPADRIAYIVEDAQAPVVVTTAEYAHLFDVELLLVGEEQEELEQPESNPAVAGSPENLVYTIYTSGSTGRPKGVALTHANVVRLLERGQEHYAFDETDVWPLFHSYAFDVSVWEMWGALLHGGRLVVVPYGVTRSPEEFLDLLVRERVTVLNQTPSAFRSLIGTDADLSLRAVVFAGEKLEVSELRPWTDRLGLDRIALVNMYGITETTVHTTYHRLTERDLDPQAGNPVGHPLADLRVYLLDGNGDLTPVGVPGEIHVGGPGVARGYLNRPELTAERFVPDPYGPAGSRLYKSGDLARRLPDGGLEFLGRIDDQVKIRGFRIELGEIETALAAHPQVRDAVVLVREDAPGDKRLVAYVTPASDTAPVPGDLRSHLAGQLPEYMVPAAFVALDALPLTTNGKLDKRALPAPGQEALGTSGHVAPRTVTEQRIAEVWADVLGLEQVGVEDGFFDLGGHSIRAVALVGRLRAIGFDLAVRDVFEYRTVARIAELVTGRPAPADADRTVEPFSLLSDADRERLPEGLADAYPLSQVQLGMVVEMLTDDGKHPYHNVTSFRIRDERPFSAEALRQAAAVVTGRHEVLRTSFDLTGFSVPMQLVHDTAEMPVGARDLSPLTEDELQASLREFTALERSRLFDLATPPLLRLYAHVAGDGSWWITNTECHAILDGWSHHSLLMEVLEEYGRVRDGAEPSEPARPATRFADFVAAELDVLASADSRAHWQSVVDDHARLTVPAPWRGDPADTGAPYRVPVPFHDLEDRLRALATKAGASLKSVLHAAHLKTLSMLTEEDRFFTGLVCNARPEVLGADRVYGMHLNTLPFAYDRTAATWRELVGQVFAREIGLWPHRTYPMPVIQRELADGERLIDMRFSYHDFDQVDREQVDYLVSIDDSPTEFPLGVSARVGHLVLTASPRALSRTGTDRLAAMLRQVLEAMAGDAEGDAQASFLPVGERERQLVEWNDTVFEAERASVLQRFEEQAARTPLAIAVAGESSSLSYGELDARANQLAHHLRGLGVAAESRVLVRLDRGPDLLTALLAVWKAGGAYVPVDPSYPAERVAAMREVSGAVVTLTEVPAEALIRLPVSAPARTDDLERLAYVIFTSGSTGVPKGVEVHHRGLANHVAWAARELASQGEGGAPLFSSVAFDLVVPNLWAPLVTGQTVHMVGQDADLGDLGARLMARAPYAFVKLTPGHLDILAQQLTPEEASGLAPVLVVAGEAFTRTTLERWRALAPDTRLINEYGPTEASVGTTVHPVPADADADVLPIGRPLPNMTTYVLDAALQPVPVGVAGELYVGGTGVARGYAGRPDLTAERFLPDPYGNTSGARLYRTGDLVRQLPDGTIEFLGRLDDQVKIRGYRVELGEIQAVLADHSDVRDAFVTTVDGELAAYCAPVVPSDTLRAHLAARLPEYMVPATLTALDELPLNANGKVDRRALPAPGPVVDATDDGHVAPRTVTEERIAEVWAQVLGLERVGVEDGFFELGGHSIRAVALVGALRAAGFDIGVRDVFEHRTVAELGEFLTGRPARTEVDVPVERFALITPGDRDLLPADAVDAYPLTQVQLGMVLEMLADDTGHAYHNVSSFRIKETEPFSATALRTAADVVAARHEMLRTSFHLDGCTQPLQVVHREAVIPVAVHDLAGLDADERRRTVEEFVTRERADLFDLAQAPLLRMTAHVEDDGWRLGLTVCHAITEGWSHRSLLMELLDEYRRVRDGEGPAQVPVPPVRYADFVAAELGSLESEADSAHWHDVTSGYARFSLPSAWAGDRTAERERFRVAVELRPYEQGLRTLAQRARVSLKSVLLAAHLKALSLLTEESRFHSGLVFSARPEAPGADRVYGMYLNTLPFAFDSDRDRTWEELVREVFAHEAGMWEHRRYPMPAIQRDAGTARLLNVRFSYQDFDHVDTERVDVAGSSGEGATEFDLAVSAVSGYLLMTTHTHALSRADADRLTALYAGVLSAMAQDPTGDARAVPLPADERERQLAEWNDTAYEAETSSVLRRFEEQAARVPGAPAVTLGEHTVSYADLDARANRLAHALRARGVDAEARVAVQLDRGPELIAALLAVWKAGGAYVPVDPAYPAERVAAVVRTSGARVAITSEAYRDRFGGTDVLLAEDDVSALPASAPARTEDLDLDRLAYVIFTSGSTGTPKGVEVHHRGLANHVSWAARELASRGTGGAPMFSSVAFDLIVPNLWAPLVTGQRVFAVAQDTEPSVLGRALLAGAPYSFVKLTPGHLDLLAEQLTTEQAQELAAVTVVAGEALPGATADRSLDILGPGRLINEYGPTEASVGSTVYPVTGAVGRDVVPIGRPLPNMRVYVLDAALEPVPVGVPGELYVGGTGVARGYAGRPDLTAERFLPDPYGSVPGARMYRTGDLVRQLPDGNVEFLGRIDDQVKIRGYRVELGEIQAVLAGHPDVRDAFVGVHEPVPGDRRLVAYWTAAPDAGVLAPSPEDLTAHCAIRLPEYMVPAAFVALEAMPLNANGKVDRRALPVPDRADLRTGSDHVPPRTPTERALAAIWSEVLGVEQIGVHDRFLDLGGHSLLMIKVLAAARAAGLAVSIYRMYQHDTLIDLAAAVDTDAGAAGGVAGTGGPGPTGTTVSAGGAASSDGPVSAGGAEEGTPGITSGAPGAEPSGPTTTACAPGSESGAPASVSGAPVAGSGASGAVVGAEGVGVGASSSGVGVPGAEGSAPASASGALGSESGAPGTGRGGPGFGSGASASGSGAGAPATVEVPAELLAALLRQAAAGGDPEGDGGASRAEAAALLGAVAQGGPTPALVEGLDGVMADHHVPGLALAVIRDGAIAAVEGHGVLAADGTAPVTGRTLFQVGSLSKHITAFAVLRLVDEGRIDLDAGIDTYLTSWQLADDPAAPGPVTVRMLLGHRAGLARHRSVGFRPGEPRPTLLDLLEGRPPATTARVRRELPPGEVFRKSSTHYWVLQQLLEDATGEAFEPLVRRLVLDPLGLTDTSFDQAHPRTSGLPVALGHDAHGTPLAGGWRERAHLAAAGLWTTAADTARFVVAVRDALLGVPGALLPQASARELLAGESGTFYGLGTIVDDTGDDLEFGHGGEPAGYWNMAISRLHGGTGFVALTNADSGKAVVKHLTAELGRDDAAFGRGRLAADWRSAETTAGTLPAVLAPVVTDEDRA</sequence>
<accession>A0ABU0STQ7</accession>
<dbReference type="InterPro" id="IPR001242">
    <property type="entry name" value="Condensation_dom"/>
</dbReference>
<dbReference type="InterPro" id="IPR001466">
    <property type="entry name" value="Beta-lactam-related"/>
</dbReference>
<dbReference type="InterPro" id="IPR010071">
    <property type="entry name" value="AA_adenyl_dom"/>
</dbReference>
<feature type="domain" description="Carrier" evidence="5">
    <location>
        <begin position="2031"/>
        <end position="2105"/>
    </location>
</feature>
<feature type="compositionally biased region" description="Low complexity" evidence="4">
    <location>
        <begin position="3259"/>
        <end position="3287"/>
    </location>
</feature>
<dbReference type="InterPro" id="IPR045851">
    <property type="entry name" value="AMP-bd_C_sf"/>
</dbReference>
<feature type="domain" description="Carrier" evidence="5">
    <location>
        <begin position="3089"/>
        <end position="3163"/>
    </location>
</feature>
<comment type="caution">
    <text evidence="6">The sequence shown here is derived from an EMBL/GenBank/DDBJ whole genome shotgun (WGS) entry which is preliminary data.</text>
</comment>
<proteinExistence type="predicted"/>
<dbReference type="NCBIfam" id="NF003417">
    <property type="entry name" value="PRK04813.1"/>
    <property type="match status" value="3"/>
</dbReference>
<organism evidence="6 7">
    <name type="scientific">Streptomyces umbrinus</name>
    <dbReference type="NCBI Taxonomy" id="67370"/>
    <lineage>
        <taxon>Bacteria</taxon>
        <taxon>Bacillati</taxon>
        <taxon>Actinomycetota</taxon>
        <taxon>Actinomycetes</taxon>
        <taxon>Kitasatosporales</taxon>
        <taxon>Streptomycetaceae</taxon>
        <taxon>Streptomyces</taxon>
        <taxon>Streptomyces phaeochromogenes group</taxon>
    </lineage>
</organism>
<protein>
    <submittedName>
        <fullName evidence="6">Amino acid adenylation domain-containing protein</fullName>
    </submittedName>
</protein>
<dbReference type="NCBIfam" id="TIGR01733">
    <property type="entry name" value="AA-adenyl-dom"/>
    <property type="match status" value="3"/>
</dbReference>
<dbReference type="CDD" id="cd19531">
    <property type="entry name" value="LCL_NRPS-like"/>
    <property type="match status" value="1"/>
</dbReference>
<dbReference type="Pfam" id="PF13193">
    <property type="entry name" value="AMP-binding_C"/>
    <property type="match status" value="3"/>
</dbReference>
<dbReference type="Gene3D" id="3.40.50.980">
    <property type="match status" value="4"/>
</dbReference>
<dbReference type="InterPro" id="IPR012338">
    <property type="entry name" value="Beta-lactam/transpept-like"/>
</dbReference>
<keyword evidence="3" id="KW-0597">Phosphoprotein</keyword>
<dbReference type="Gene3D" id="3.30.559.10">
    <property type="entry name" value="Chloramphenicol acetyltransferase-like domain"/>
    <property type="match status" value="3"/>
</dbReference>
<feature type="compositionally biased region" description="Gly residues" evidence="4">
    <location>
        <begin position="3288"/>
        <end position="3299"/>
    </location>
</feature>
<feature type="compositionally biased region" description="Low complexity" evidence="4">
    <location>
        <begin position="3224"/>
        <end position="3246"/>
    </location>
</feature>
<dbReference type="RefSeq" id="WP_307522260.1">
    <property type="nucleotide sequence ID" value="NZ_JAUSZI010000002.1"/>
</dbReference>
<dbReference type="Gene3D" id="3.30.559.30">
    <property type="entry name" value="Nonribosomal peptide synthetase, condensation domain"/>
    <property type="match status" value="3"/>
</dbReference>
<feature type="region of interest" description="Disordered" evidence="4">
    <location>
        <begin position="3168"/>
        <end position="3246"/>
    </location>
</feature>
<keyword evidence="2" id="KW-0596">Phosphopantetheine</keyword>
<dbReference type="InterPro" id="IPR036736">
    <property type="entry name" value="ACP-like_sf"/>
</dbReference>
<gene>
    <name evidence="6" type="ORF">QF035_004521</name>
</gene>
<name>A0ABU0STQ7_9ACTN</name>
<dbReference type="PROSITE" id="PS00455">
    <property type="entry name" value="AMP_BINDING"/>
    <property type="match status" value="2"/>
</dbReference>
<evidence type="ECO:0000256" key="4">
    <source>
        <dbReference type="SAM" id="MobiDB-lite"/>
    </source>
</evidence>
<feature type="region of interest" description="Disordered" evidence="4">
    <location>
        <begin position="3259"/>
        <end position="3311"/>
    </location>
</feature>
<dbReference type="Gene3D" id="3.40.50.12780">
    <property type="entry name" value="N-terminal domain of ligase-like"/>
    <property type="match status" value="1"/>
</dbReference>
<dbReference type="SUPFAM" id="SSF52777">
    <property type="entry name" value="CoA-dependent acyltransferases"/>
    <property type="match status" value="6"/>
</dbReference>
<feature type="compositionally biased region" description="Low complexity" evidence="4">
    <location>
        <begin position="3300"/>
        <end position="3311"/>
    </location>
</feature>
<dbReference type="InterPro" id="IPR029058">
    <property type="entry name" value="AB_hydrolase_fold"/>
</dbReference>
<comment type="cofactor">
    <cofactor evidence="1">
        <name>pantetheine 4'-phosphate</name>
        <dbReference type="ChEBI" id="CHEBI:47942"/>
    </cofactor>
</comment>
<evidence type="ECO:0000259" key="5">
    <source>
        <dbReference type="PROSITE" id="PS50075"/>
    </source>
</evidence>
<dbReference type="EMBL" id="JAUSZI010000002">
    <property type="protein sequence ID" value="MDQ1026939.1"/>
    <property type="molecule type" value="Genomic_DNA"/>
</dbReference>
<dbReference type="InterPro" id="IPR000873">
    <property type="entry name" value="AMP-dep_synth/lig_dom"/>
</dbReference>